<dbReference type="AlphaFoldDB" id="A0A5M8FKI1"/>
<feature type="transmembrane region" description="Helical" evidence="1">
    <location>
        <begin position="54"/>
        <end position="75"/>
    </location>
</feature>
<sequence>MLPILHFFVELCLLRRRPQDLPGSRALLGLVVLAALLGGMLLAITAGASVMAGLAQTALDILLLLGALHLGLKLLNRQPRFLQTATSLLGADTLIGVVALLPVGLAAPGTDAGGQLMLAGLLFLGLVVWSVLVAAHILRHALEIRLAQGAAIAVAFDILSFMLIGGLTQGTA</sequence>
<feature type="transmembrane region" description="Helical" evidence="1">
    <location>
        <begin position="87"/>
        <end position="105"/>
    </location>
</feature>
<feature type="transmembrane region" description="Helical" evidence="1">
    <location>
        <begin position="26"/>
        <end position="48"/>
    </location>
</feature>
<dbReference type="OrthoDB" id="6717649at2"/>
<reference evidence="2 3" key="1">
    <citation type="submission" date="2019-09" db="EMBL/GenBank/DDBJ databases">
        <title>Whole-genome sequence of the purple sulfur bacterium Thiohalocapsa marina DSM 19078.</title>
        <authorList>
            <person name="Kyndt J.A."/>
            <person name="Meyer T.E."/>
        </authorList>
    </citation>
    <scope>NUCLEOTIDE SEQUENCE [LARGE SCALE GENOMIC DNA]</scope>
    <source>
        <strain evidence="2 3">DSM 19078</strain>
    </source>
</reference>
<comment type="caution">
    <text evidence="2">The sequence shown here is derived from an EMBL/GenBank/DDBJ whole genome shotgun (WGS) entry which is preliminary data.</text>
</comment>
<accession>A0A5M8FKI1</accession>
<evidence type="ECO:0000256" key="1">
    <source>
        <dbReference type="SAM" id="Phobius"/>
    </source>
</evidence>
<protein>
    <submittedName>
        <fullName evidence="2">Uncharacterized protein</fullName>
    </submittedName>
</protein>
<dbReference type="EMBL" id="VWXX01000012">
    <property type="protein sequence ID" value="KAA6185197.1"/>
    <property type="molecule type" value="Genomic_DNA"/>
</dbReference>
<keyword evidence="1" id="KW-1133">Transmembrane helix</keyword>
<dbReference type="Proteomes" id="UP000322981">
    <property type="component" value="Unassembled WGS sequence"/>
</dbReference>
<feature type="transmembrane region" description="Helical" evidence="1">
    <location>
        <begin position="150"/>
        <end position="168"/>
    </location>
</feature>
<name>A0A5M8FKI1_9GAMM</name>
<keyword evidence="3" id="KW-1185">Reference proteome</keyword>
<organism evidence="2 3">
    <name type="scientific">Thiohalocapsa marina</name>
    <dbReference type="NCBI Taxonomy" id="424902"/>
    <lineage>
        <taxon>Bacteria</taxon>
        <taxon>Pseudomonadati</taxon>
        <taxon>Pseudomonadota</taxon>
        <taxon>Gammaproteobacteria</taxon>
        <taxon>Chromatiales</taxon>
        <taxon>Chromatiaceae</taxon>
        <taxon>Thiohalocapsa</taxon>
    </lineage>
</organism>
<evidence type="ECO:0000313" key="3">
    <source>
        <dbReference type="Proteomes" id="UP000322981"/>
    </source>
</evidence>
<evidence type="ECO:0000313" key="2">
    <source>
        <dbReference type="EMBL" id="KAA6185197.1"/>
    </source>
</evidence>
<proteinExistence type="predicted"/>
<keyword evidence="1" id="KW-0472">Membrane</keyword>
<feature type="transmembrane region" description="Helical" evidence="1">
    <location>
        <begin position="117"/>
        <end position="138"/>
    </location>
</feature>
<keyword evidence="1" id="KW-0812">Transmembrane</keyword>
<gene>
    <name evidence="2" type="ORF">F2Q65_09830</name>
</gene>
<dbReference type="RefSeq" id="WP_150092888.1">
    <property type="nucleotide sequence ID" value="NZ_JBFUOH010000059.1"/>
</dbReference>